<dbReference type="GO" id="GO:0032259">
    <property type="term" value="P:methylation"/>
    <property type="evidence" value="ECO:0007669"/>
    <property type="project" value="UniProtKB-KW"/>
</dbReference>
<dbReference type="RefSeq" id="WP_077869104.1">
    <property type="nucleotide sequence ID" value="NZ_BKAK01000055.1"/>
</dbReference>
<organism evidence="2 3">
    <name type="scientific">Clostridium beijerinckii</name>
    <name type="common">Clostridium MP</name>
    <dbReference type="NCBI Taxonomy" id="1520"/>
    <lineage>
        <taxon>Bacteria</taxon>
        <taxon>Bacillati</taxon>
        <taxon>Bacillota</taxon>
        <taxon>Clostridia</taxon>
        <taxon>Eubacteriales</taxon>
        <taxon>Clostridiaceae</taxon>
        <taxon>Clostridium</taxon>
    </lineage>
</organism>
<dbReference type="AlphaFoldDB" id="A0AB74VPK0"/>
<gene>
    <name evidence="2" type="ORF">KEC93_13190</name>
</gene>
<dbReference type="Proteomes" id="UP000679373">
    <property type="component" value="Chromosome"/>
</dbReference>
<sequence length="387" mass="44973">MEELKKAIKEIIEDNVIKLVISNKTNKNFEYNKIVIYLKENNKRTYYQIEKYTDKQVFHENIDTDILEDRIIEYVEPNYKQISAWSNSASFEVKISKKGKVLLSKKKSDNQKTLSKAHNKEKNYILKEGMIIDPLIDLGVFTKEGKVVNSKYDKYKQINRFVEIIDDEIKKNDYKELTVLDFGCGKSYLTFVLYYYLVEIKNIKVKMIGLDLKADVIKKCNDIAQSYNYENLHFELGDINGFKYNNKVDMVITLHACDTATDYALYNAIKWNAKLIFSVPCCQHEFNAQMKTDSLSILTKYGIVQERIAALMTDSVRANLLESIGYKTQLLEFIDIAHSPKNILIRASKSNISKDKKEKALLEVENLIGQFNFNPTLYNLLKDDNLI</sequence>
<reference evidence="2" key="1">
    <citation type="submission" date="2021-04" db="EMBL/GenBank/DDBJ databases">
        <title>Complete genome sequence of the type strain Clostridium beijerinckii NRRL B-598.</title>
        <authorList>
            <person name="Sedlar K."/>
            <person name="Branska B."/>
            <person name="Bezdicek M."/>
            <person name="Nykrynova M."/>
            <person name="Lengerova M."/>
            <person name="Skutkova H."/>
            <person name="Patakova P."/>
        </authorList>
    </citation>
    <scope>NUCLEOTIDE SEQUENCE</scope>
    <source>
        <strain evidence="2">DSM 791</strain>
    </source>
</reference>
<dbReference type="GO" id="GO:0008168">
    <property type="term" value="F:methyltransferase activity"/>
    <property type="evidence" value="ECO:0007669"/>
    <property type="project" value="UniProtKB-KW"/>
</dbReference>
<protein>
    <submittedName>
        <fullName evidence="2">SAM-dependent methyltransferase</fullName>
    </submittedName>
</protein>
<dbReference type="InterPro" id="IPR025714">
    <property type="entry name" value="Methyltranfer_dom"/>
</dbReference>
<dbReference type="Pfam" id="PF13679">
    <property type="entry name" value="Methyltransf_32"/>
    <property type="match status" value="1"/>
</dbReference>
<evidence type="ECO:0000313" key="3">
    <source>
        <dbReference type="Proteomes" id="UP000679373"/>
    </source>
</evidence>
<dbReference type="EMBL" id="CP073653">
    <property type="protein sequence ID" value="QUN37697.1"/>
    <property type="molecule type" value="Genomic_DNA"/>
</dbReference>
<keyword evidence="2" id="KW-0808">Transferase</keyword>
<evidence type="ECO:0000313" key="2">
    <source>
        <dbReference type="EMBL" id="QUN37697.1"/>
    </source>
</evidence>
<name>A0AB74VPK0_CLOBE</name>
<dbReference type="Gene3D" id="3.40.50.150">
    <property type="entry name" value="Vaccinia Virus protein VP39"/>
    <property type="match status" value="1"/>
</dbReference>
<dbReference type="CDD" id="cd02440">
    <property type="entry name" value="AdoMet_MTases"/>
    <property type="match status" value="1"/>
</dbReference>
<accession>A0AB74VPK0</accession>
<dbReference type="PANTHER" id="PTHR13369">
    <property type="match status" value="1"/>
</dbReference>
<dbReference type="GeneID" id="66345495"/>
<evidence type="ECO:0000259" key="1">
    <source>
        <dbReference type="Pfam" id="PF13679"/>
    </source>
</evidence>
<dbReference type="GO" id="GO:0005737">
    <property type="term" value="C:cytoplasm"/>
    <property type="evidence" value="ECO:0007669"/>
    <property type="project" value="TreeGrafter"/>
</dbReference>
<dbReference type="InterPro" id="IPR029063">
    <property type="entry name" value="SAM-dependent_MTases_sf"/>
</dbReference>
<keyword evidence="3" id="KW-1185">Reference proteome</keyword>
<feature type="domain" description="Methyltransferase" evidence="1">
    <location>
        <begin position="153"/>
        <end position="289"/>
    </location>
</feature>
<keyword evidence="2" id="KW-0489">Methyltransferase</keyword>
<dbReference type="SUPFAM" id="SSF53335">
    <property type="entry name" value="S-adenosyl-L-methionine-dependent methyltransferases"/>
    <property type="match status" value="1"/>
</dbReference>
<proteinExistence type="predicted"/>
<dbReference type="PANTHER" id="PTHR13369:SF3">
    <property type="entry name" value="METHYLTRANSFERASE DOMAIN-CONTAINING PROTEIN"/>
    <property type="match status" value="1"/>
</dbReference>